<feature type="domain" description="Alpha-carbonic anhydrase" evidence="5">
    <location>
        <begin position="1"/>
        <end position="196"/>
    </location>
</feature>
<reference evidence="6" key="2">
    <citation type="submission" date="2020-05" db="UniProtKB">
        <authorList>
            <consortium name="EnsemblMetazoa"/>
        </authorList>
    </citation>
    <scope>IDENTIFICATION</scope>
    <source>
        <strain evidence="6">IAEA</strain>
    </source>
</reference>
<evidence type="ECO:0000256" key="1">
    <source>
        <dbReference type="ARBA" id="ARBA00010718"/>
    </source>
</evidence>
<name>A0A1B0BMH2_9MUSC</name>
<dbReference type="PROSITE" id="PS00162">
    <property type="entry name" value="ALPHA_CA_1"/>
    <property type="match status" value="2"/>
</dbReference>
<evidence type="ECO:0000256" key="4">
    <source>
        <dbReference type="RuleBase" id="RU367011"/>
    </source>
</evidence>
<accession>A0A1B0BMH2</accession>
<evidence type="ECO:0000256" key="3">
    <source>
        <dbReference type="ARBA" id="ARBA00022833"/>
    </source>
</evidence>
<organism evidence="6 7">
    <name type="scientific">Glossina palpalis gambiensis</name>
    <dbReference type="NCBI Taxonomy" id="67801"/>
    <lineage>
        <taxon>Eukaryota</taxon>
        <taxon>Metazoa</taxon>
        <taxon>Ecdysozoa</taxon>
        <taxon>Arthropoda</taxon>
        <taxon>Hexapoda</taxon>
        <taxon>Insecta</taxon>
        <taxon>Pterygota</taxon>
        <taxon>Neoptera</taxon>
        <taxon>Endopterygota</taxon>
        <taxon>Diptera</taxon>
        <taxon>Brachycera</taxon>
        <taxon>Muscomorpha</taxon>
        <taxon>Hippoboscoidea</taxon>
        <taxon>Glossinidae</taxon>
        <taxon>Glossina</taxon>
    </lineage>
</organism>
<dbReference type="Proteomes" id="UP000092460">
    <property type="component" value="Unassembled WGS sequence"/>
</dbReference>
<dbReference type="GO" id="GO:0004089">
    <property type="term" value="F:carbonate dehydratase activity"/>
    <property type="evidence" value="ECO:0007669"/>
    <property type="project" value="UniProtKB-UniRule"/>
</dbReference>
<dbReference type="InterPro" id="IPR036398">
    <property type="entry name" value="CA_dom_sf"/>
</dbReference>
<evidence type="ECO:0000313" key="6">
    <source>
        <dbReference type="EnsemblMetazoa" id="GPPI034795-PA"/>
    </source>
</evidence>
<dbReference type="SMART" id="SM01057">
    <property type="entry name" value="Carb_anhydrase"/>
    <property type="match status" value="2"/>
</dbReference>
<dbReference type="STRING" id="67801.A0A1B0BMH2"/>
<keyword evidence="2 4" id="KW-0479">Metal-binding</keyword>
<dbReference type="EnsemblMetazoa" id="GPPI034795-RA">
    <property type="protein sequence ID" value="GPPI034795-PA"/>
    <property type="gene ID" value="GPPI034795"/>
</dbReference>
<dbReference type="CDD" id="cd00326">
    <property type="entry name" value="alpha_CA"/>
    <property type="match status" value="2"/>
</dbReference>
<reference evidence="7" key="1">
    <citation type="submission" date="2015-01" db="EMBL/GenBank/DDBJ databases">
        <authorList>
            <person name="Aksoy S."/>
            <person name="Warren W."/>
            <person name="Wilson R.K."/>
        </authorList>
    </citation>
    <scope>NUCLEOTIDE SEQUENCE [LARGE SCALE GENOMIC DNA]</scope>
    <source>
        <strain evidence="7">IAEA</strain>
    </source>
</reference>
<dbReference type="InterPro" id="IPR023561">
    <property type="entry name" value="Carbonic_anhydrase_a-class"/>
</dbReference>
<keyword evidence="7" id="KW-1185">Reference proteome</keyword>
<dbReference type="EMBL" id="JXJN01016923">
    <property type="status" value="NOT_ANNOTATED_CDS"/>
    <property type="molecule type" value="Genomic_DNA"/>
</dbReference>
<dbReference type="InterPro" id="IPR001148">
    <property type="entry name" value="CA_dom"/>
</dbReference>
<feature type="domain" description="Alpha-carbonic anhydrase" evidence="5">
    <location>
        <begin position="215"/>
        <end position="419"/>
    </location>
</feature>
<keyword evidence="3 4" id="KW-0862">Zinc</keyword>
<evidence type="ECO:0000259" key="5">
    <source>
        <dbReference type="PROSITE" id="PS51144"/>
    </source>
</evidence>
<evidence type="ECO:0000313" key="7">
    <source>
        <dbReference type="Proteomes" id="UP000092460"/>
    </source>
</evidence>
<dbReference type="VEuPathDB" id="VectorBase:GPPI034795"/>
<protein>
    <recommendedName>
        <fullName evidence="4">Carbonic anhydrase</fullName>
        <ecNumber evidence="4">4.2.1.1</ecNumber>
    </recommendedName>
</protein>
<dbReference type="GO" id="GO:0008270">
    <property type="term" value="F:zinc ion binding"/>
    <property type="evidence" value="ECO:0007669"/>
    <property type="project" value="UniProtKB-UniRule"/>
</dbReference>
<dbReference type="AlphaFoldDB" id="A0A1B0BMH2"/>
<dbReference type="EMBL" id="JXJN01016922">
    <property type="status" value="NOT_ANNOTATED_CDS"/>
    <property type="molecule type" value="Genomic_DNA"/>
</dbReference>
<dbReference type="PANTHER" id="PTHR18952:SF137">
    <property type="entry name" value="CARBONIC ANHYDRASE"/>
    <property type="match status" value="1"/>
</dbReference>
<dbReference type="InterPro" id="IPR018338">
    <property type="entry name" value="Carbonic_anhydrase_a-class_CS"/>
</dbReference>
<dbReference type="PANTHER" id="PTHR18952">
    <property type="entry name" value="CARBONIC ANHYDRASE"/>
    <property type="match status" value="1"/>
</dbReference>
<proteinExistence type="inferred from homology"/>
<comment type="catalytic activity">
    <reaction evidence="4">
        <text>hydrogencarbonate + H(+) = CO2 + H2O</text>
        <dbReference type="Rhea" id="RHEA:10748"/>
        <dbReference type="ChEBI" id="CHEBI:15377"/>
        <dbReference type="ChEBI" id="CHEBI:15378"/>
        <dbReference type="ChEBI" id="CHEBI:16526"/>
        <dbReference type="ChEBI" id="CHEBI:17544"/>
        <dbReference type="EC" id="4.2.1.1"/>
    </reaction>
</comment>
<dbReference type="SUPFAM" id="SSF51069">
    <property type="entry name" value="Carbonic anhydrase"/>
    <property type="match status" value="2"/>
</dbReference>
<comment type="similarity">
    <text evidence="1 4">Belongs to the alpha-carbonic anhydrase family.</text>
</comment>
<comment type="cofactor">
    <cofactor evidence="4">
        <name>Zn(2+)</name>
        <dbReference type="ChEBI" id="CHEBI:29105"/>
    </cofactor>
</comment>
<dbReference type="PROSITE" id="PS51144">
    <property type="entry name" value="ALPHA_CA_2"/>
    <property type="match status" value="2"/>
</dbReference>
<dbReference type="EC" id="4.2.1.1" evidence="4"/>
<keyword evidence="4" id="KW-0456">Lyase</keyword>
<dbReference type="GO" id="GO:0005737">
    <property type="term" value="C:cytoplasm"/>
    <property type="evidence" value="ECO:0007669"/>
    <property type="project" value="TreeGrafter"/>
</dbReference>
<dbReference type="Pfam" id="PF00194">
    <property type="entry name" value="Carb_anhydrase"/>
    <property type="match status" value="2"/>
</dbReference>
<comment type="function">
    <text evidence="4">Reversible hydration of carbon dioxide.</text>
</comment>
<dbReference type="EMBL" id="JXJN01016921">
    <property type="status" value="NOT_ANNOTATED_CDS"/>
    <property type="molecule type" value="Genomic_DNA"/>
</dbReference>
<evidence type="ECO:0000256" key="2">
    <source>
        <dbReference type="ARBA" id="ARBA00022723"/>
    </source>
</evidence>
<sequence>MENNGHSVKIEFPRDKKRRHQYEPMSAHFHWGSPTSKGSEHMIDGHRFDVEMHIVHKNRKYRTMEKASKLHDGLLVVGVLFKKVKDANIRFKLLDNIFNSLPSVKTYKDSVHVKYPLKIAGLLGNVDTNVFFSYRGSLTTPPCYQSVRWYVFRDAVPITEKQLNNFFEIMDVHGEPLLNNFRLPQSKGGRTSIDIVVPPILFGLYDIPMAEPIVLHNSGHTVQFQMPKTVLGERPFITGGILEDTYVVEQTHFHWGSATRKGSEHMLNGHRYDMEMHIVHHNGKYANVNTARNFENGIAVIAVLFQIVKMRDIGYAGLDVIYKNLKGVQLANTSVTAGEIISLGSLLGSVDRNDFYTYRGSLTTPPCSEAVTWIVFANILPISYSDVKKFWNLRDTTGNQYVNIRGLQSSLFRKIYHFGHLTLKASTW</sequence>
<dbReference type="Gene3D" id="3.10.200.10">
    <property type="entry name" value="Alpha carbonic anhydrase"/>
    <property type="match status" value="2"/>
</dbReference>